<protein>
    <submittedName>
        <fullName evidence="10">Exoribonuclease</fullName>
    </submittedName>
</protein>
<dbReference type="Gene3D" id="3.30.420.10">
    <property type="entry name" value="Ribonuclease H-like superfamily/Ribonuclease H"/>
    <property type="match status" value="1"/>
</dbReference>
<comment type="similarity">
    <text evidence="2">Belongs to the REXO1/REXO3 family.</text>
</comment>
<dbReference type="InterPro" id="IPR012337">
    <property type="entry name" value="RNaseH-like_sf"/>
</dbReference>
<dbReference type="AlphaFoldDB" id="A0AAV3RWE7"/>
<dbReference type="GO" id="GO:0005634">
    <property type="term" value="C:nucleus"/>
    <property type="evidence" value="ECO:0007669"/>
    <property type="project" value="UniProtKB-SubCell"/>
</dbReference>
<evidence type="ECO:0000256" key="6">
    <source>
        <dbReference type="ARBA" id="ARBA00023242"/>
    </source>
</evidence>
<evidence type="ECO:0000256" key="1">
    <source>
        <dbReference type="ARBA" id="ARBA00004123"/>
    </source>
</evidence>
<evidence type="ECO:0000259" key="9">
    <source>
        <dbReference type="SMART" id="SM00479"/>
    </source>
</evidence>
<dbReference type="GO" id="GO:0004527">
    <property type="term" value="F:exonuclease activity"/>
    <property type="evidence" value="ECO:0007669"/>
    <property type="project" value="UniProtKB-KW"/>
</dbReference>
<sequence>MVLVQIVKLVQTRGMSGSRGNWKEFLNFHDKKIGASLCDPARRTVDDLIAFLKTFEQEDELKFIEKVLECYSIRDAMGQFHKDSPDTETPEQRLVRATVEHPRYPIEYSFPSYEEGWVVMKRSKKLKYLKSTVMVAIDCEMVLCEDGTEALARVCAVDRHLQVKLDKFVMPNKEIADYRTEITGIEAKDLEGVTLSLSDVQRSLKKLLSHGSILVGHGLSNDLRALNLDHSRVIDTSYLFKYENERPNERPSLYNLCKSVLGFELRQKGSPHNCLDDAIAAMKLAIAKVENGVDSVIPLPEVEVKEVDMSKLLLHMIPINVSISDLDSIIPGDYTIEVKAKRPKAEKYSAFAIYKSQQEADEAFCTLESIQTADAIGRPQKSINIKTRSGMTAHIWVCKMGNGGSLDNSTSKKRLAKDEVGLSESKRSRVVPTNGEMKENDASSYSCDDHLKEIERLRKEIGERDTEIAHLNKIVVALTRKQGL</sequence>
<dbReference type="Proteomes" id="UP001454036">
    <property type="component" value="Unassembled WGS sequence"/>
</dbReference>
<feature type="compositionally biased region" description="Basic and acidic residues" evidence="8">
    <location>
        <begin position="416"/>
        <end position="426"/>
    </location>
</feature>
<dbReference type="InterPro" id="IPR013520">
    <property type="entry name" value="Ribonucl_H"/>
</dbReference>
<feature type="domain" description="Exonuclease" evidence="9">
    <location>
        <begin position="133"/>
        <end position="294"/>
    </location>
</feature>
<dbReference type="InterPro" id="IPR034922">
    <property type="entry name" value="REX1-like_exo"/>
</dbReference>
<keyword evidence="11" id="KW-1185">Reference proteome</keyword>
<evidence type="ECO:0000256" key="3">
    <source>
        <dbReference type="ARBA" id="ARBA00022722"/>
    </source>
</evidence>
<dbReference type="FunFam" id="3.30.420.10:FF:000080">
    <property type="entry name" value="Small RNA degrading nuclease 3"/>
    <property type="match status" value="1"/>
</dbReference>
<dbReference type="PANTHER" id="PTHR12801">
    <property type="entry name" value="RNA EXONUCLEASE REXO1 / RECO3 FAMILY MEMBER-RELATED"/>
    <property type="match status" value="1"/>
</dbReference>
<dbReference type="Pfam" id="PF00929">
    <property type="entry name" value="RNase_T"/>
    <property type="match status" value="1"/>
</dbReference>
<evidence type="ECO:0000256" key="5">
    <source>
        <dbReference type="ARBA" id="ARBA00022839"/>
    </source>
</evidence>
<dbReference type="PANTHER" id="PTHR12801:SF115">
    <property type="entry name" value="FI18136P1-RELATED"/>
    <property type="match status" value="1"/>
</dbReference>
<comment type="caution">
    <text evidence="10">The sequence shown here is derived from an EMBL/GenBank/DDBJ whole genome shotgun (WGS) entry which is preliminary data.</text>
</comment>
<dbReference type="GO" id="GO:0003676">
    <property type="term" value="F:nucleic acid binding"/>
    <property type="evidence" value="ECO:0007669"/>
    <property type="project" value="InterPro"/>
</dbReference>
<keyword evidence="5" id="KW-0269">Exonuclease</keyword>
<keyword evidence="3" id="KW-0540">Nuclease</keyword>
<keyword evidence="6" id="KW-0539">Nucleus</keyword>
<dbReference type="EMBL" id="BAABME010012835">
    <property type="protein sequence ID" value="GAA0185572.1"/>
    <property type="molecule type" value="Genomic_DNA"/>
</dbReference>
<gene>
    <name evidence="10" type="ORF">LIER_32860</name>
</gene>
<evidence type="ECO:0000256" key="4">
    <source>
        <dbReference type="ARBA" id="ARBA00022801"/>
    </source>
</evidence>
<evidence type="ECO:0000256" key="2">
    <source>
        <dbReference type="ARBA" id="ARBA00006357"/>
    </source>
</evidence>
<dbReference type="SUPFAM" id="SSF53098">
    <property type="entry name" value="Ribonuclease H-like"/>
    <property type="match status" value="1"/>
</dbReference>
<organism evidence="10 11">
    <name type="scientific">Lithospermum erythrorhizon</name>
    <name type="common">Purple gromwell</name>
    <name type="synonym">Lithospermum officinale var. erythrorhizon</name>
    <dbReference type="NCBI Taxonomy" id="34254"/>
    <lineage>
        <taxon>Eukaryota</taxon>
        <taxon>Viridiplantae</taxon>
        <taxon>Streptophyta</taxon>
        <taxon>Embryophyta</taxon>
        <taxon>Tracheophyta</taxon>
        <taxon>Spermatophyta</taxon>
        <taxon>Magnoliopsida</taxon>
        <taxon>eudicotyledons</taxon>
        <taxon>Gunneridae</taxon>
        <taxon>Pentapetalae</taxon>
        <taxon>asterids</taxon>
        <taxon>lamiids</taxon>
        <taxon>Boraginales</taxon>
        <taxon>Boraginaceae</taxon>
        <taxon>Boraginoideae</taxon>
        <taxon>Lithospermeae</taxon>
        <taxon>Lithospermum</taxon>
    </lineage>
</organism>
<feature type="region of interest" description="Disordered" evidence="8">
    <location>
        <begin position="407"/>
        <end position="426"/>
    </location>
</feature>
<dbReference type="InterPro" id="IPR047021">
    <property type="entry name" value="REXO1/3/4-like"/>
</dbReference>
<keyword evidence="4" id="KW-0378">Hydrolase</keyword>
<evidence type="ECO:0000313" key="11">
    <source>
        <dbReference type="Proteomes" id="UP001454036"/>
    </source>
</evidence>
<proteinExistence type="inferred from homology"/>
<evidence type="ECO:0000256" key="7">
    <source>
        <dbReference type="ARBA" id="ARBA00053817"/>
    </source>
</evidence>
<comment type="subcellular location">
    <subcellularLocation>
        <location evidence="1">Nucleus</location>
    </subcellularLocation>
</comment>
<accession>A0AAV3RWE7</accession>
<comment type="function">
    <text evidence="7">3'-5' exonuclease degrading single-stranded small RNAs.</text>
</comment>
<dbReference type="SMART" id="SM00479">
    <property type="entry name" value="EXOIII"/>
    <property type="match status" value="1"/>
</dbReference>
<evidence type="ECO:0000313" key="10">
    <source>
        <dbReference type="EMBL" id="GAA0185572.1"/>
    </source>
</evidence>
<name>A0AAV3RWE7_LITER</name>
<reference evidence="10 11" key="1">
    <citation type="submission" date="2024-01" db="EMBL/GenBank/DDBJ databases">
        <title>The complete chloroplast genome sequence of Lithospermum erythrorhizon: insights into the phylogenetic relationship among Boraginaceae species and the maternal lineages of purple gromwells.</title>
        <authorList>
            <person name="Okada T."/>
            <person name="Watanabe K."/>
        </authorList>
    </citation>
    <scope>NUCLEOTIDE SEQUENCE [LARGE SCALE GENOMIC DNA]</scope>
</reference>
<evidence type="ECO:0000256" key="8">
    <source>
        <dbReference type="SAM" id="MobiDB-lite"/>
    </source>
</evidence>
<dbReference type="InterPro" id="IPR036397">
    <property type="entry name" value="RNaseH_sf"/>
</dbReference>
<dbReference type="CDD" id="cd06145">
    <property type="entry name" value="REX1_like"/>
    <property type="match status" value="1"/>
</dbReference>